<protein>
    <submittedName>
        <fullName evidence="1">Uncharacterized protein</fullName>
    </submittedName>
</protein>
<reference evidence="1" key="1">
    <citation type="submission" date="2022-07" db="EMBL/GenBank/DDBJ databases">
        <title>Phylogenomic reconstructions and comparative analyses of Kickxellomycotina fungi.</title>
        <authorList>
            <person name="Reynolds N.K."/>
            <person name="Stajich J.E."/>
            <person name="Barry K."/>
            <person name="Grigoriev I.V."/>
            <person name="Crous P."/>
            <person name="Smith M.E."/>
        </authorList>
    </citation>
    <scope>NUCLEOTIDE SEQUENCE</scope>
    <source>
        <strain evidence="1">NRRL 1565</strain>
    </source>
</reference>
<accession>A0A9W8HQL0</accession>
<proteinExistence type="predicted"/>
<dbReference type="AlphaFoldDB" id="A0A9W8HQL0"/>
<feature type="non-terminal residue" evidence="1">
    <location>
        <position position="64"/>
    </location>
</feature>
<keyword evidence="2" id="KW-1185">Reference proteome</keyword>
<evidence type="ECO:0000313" key="1">
    <source>
        <dbReference type="EMBL" id="KAJ2793350.1"/>
    </source>
</evidence>
<dbReference type="EMBL" id="JANBUO010002932">
    <property type="protein sequence ID" value="KAJ2793350.1"/>
    <property type="molecule type" value="Genomic_DNA"/>
</dbReference>
<organism evidence="1 2">
    <name type="scientific">Coemansia guatemalensis</name>
    <dbReference type="NCBI Taxonomy" id="2761395"/>
    <lineage>
        <taxon>Eukaryota</taxon>
        <taxon>Fungi</taxon>
        <taxon>Fungi incertae sedis</taxon>
        <taxon>Zoopagomycota</taxon>
        <taxon>Kickxellomycotina</taxon>
        <taxon>Kickxellomycetes</taxon>
        <taxon>Kickxellales</taxon>
        <taxon>Kickxellaceae</taxon>
        <taxon>Coemansia</taxon>
    </lineage>
</organism>
<name>A0A9W8HQL0_9FUNG</name>
<gene>
    <name evidence="1" type="ORF">H4R20_006564</name>
</gene>
<sequence length="64" mass="7299">MYKCDKFVGNAHTDSAYLTDVLKDYTDNACTDFAHKEMWELYGDAESIVAQCQPMVLTIVMLLM</sequence>
<comment type="caution">
    <text evidence="1">The sequence shown here is derived from an EMBL/GenBank/DDBJ whole genome shotgun (WGS) entry which is preliminary data.</text>
</comment>
<evidence type="ECO:0000313" key="2">
    <source>
        <dbReference type="Proteomes" id="UP001140094"/>
    </source>
</evidence>
<dbReference type="Proteomes" id="UP001140094">
    <property type="component" value="Unassembled WGS sequence"/>
</dbReference>